<dbReference type="RefSeq" id="WP_160729263.1">
    <property type="nucleotide sequence ID" value="NZ_CANLWR010000001.1"/>
</dbReference>
<reference evidence="3 4" key="1">
    <citation type="submission" date="2019-12" db="EMBL/GenBank/DDBJ databases">
        <title>Genomic-based taxomic classification of the family Erythrobacteraceae.</title>
        <authorList>
            <person name="Xu L."/>
        </authorList>
    </citation>
    <scope>NUCLEOTIDE SEQUENCE [LARGE SCALE GENOMIC DNA]</scope>
    <source>
        <strain evidence="3 4">SW-109</strain>
    </source>
</reference>
<gene>
    <name evidence="3" type="ORF">GRI43_01030</name>
</gene>
<evidence type="ECO:0000313" key="4">
    <source>
        <dbReference type="Proteomes" id="UP000471435"/>
    </source>
</evidence>
<keyword evidence="4" id="KW-1185">Reference proteome</keyword>
<sequence>MTLSLKTLAPTAAMALAIGVAAPAYAAPANGWSQHQQTTYSDARSYRGYDRQGYDRQRYNRKANRIDRRIDTLRQDFRQARRSGELTRAETRSVRARIHSVERAYAAFARNGLSRQDRSALNWRIEQAYDALNRAQYNRSARYDQRRSYRSRY</sequence>
<feature type="chain" id="PRO_5026251090" evidence="2">
    <location>
        <begin position="27"/>
        <end position="153"/>
    </location>
</feature>
<evidence type="ECO:0000313" key="3">
    <source>
        <dbReference type="EMBL" id="MXP45975.1"/>
    </source>
</evidence>
<evidence type="ECO:0000256" key="2">
    <source>
        <dbReference type="SAM" id="SignalP"/>
    </source>
</evidence>
<keyword evidence="1" id="KW-0175">Coiled coil</keyword>
<keyword evidence="2" id="KW-0732">Signal</keyword>
<proteinExistence type="predicted"/>
<organism evidence="3 4">
    <name type="scientific">Pontixanthobacter luteolus</name>
    <dbReference type="NCBI Taxonomy" id="295089"/>
    <lineage>
        <taxon>Bacteria</taxon>
        <taxon>Pseudomonadati</taxon>
        <taxon>Pseudomonadota</taxon>
        <taxon>Alphaproteobacteria</taxon>
        <taxon>Sphingomonadales</taxon>
        <taxon>Erythrobacteraceae</taxon>
        <taxon>Pontixanthobacter</taxon>
    </lineage>
</organism>
<accession>A0A6I4UWM7</accession>
<dbReference type="EMBL" id="WTYP01000001">
    <property type="protein sequence ID" value="MXP45975.1"/>
    <property type="molecule type" value="Genomic_DNA"/>
</dbReference>
<evidence type="ECO:0000256" key="1">
    <source>
        <dbReference type="SAM" id="Coils"/>
    </source>
</evidence>
<comment type="caution">
    <text evidence="3">The sequence shown here is derived from an EMBL/GenBank/DDBJ whole genome shotgun (WGS) entry which is preliminary data.</text>
</comment>
<dbReference type="AlphaFoldDB" id="A0A6I4UWM7"/>
<name>A0A6I4UWM7_9SPHN</name>
<feature type="coiled-coil region" evidence="1">
    <location>
        <begin position="56"/>
        <end position="83"/>
    </location>
</feature>
<dbReference type="OrthoDB" id="7429170at2"/>
<dbReference type="Proteomes" id="UP000471435">
    <property type="component" value="Unassembled WGS sequence"/>
</dbReference>
<protein>
    <submittedName>
        <fullName evidence="3">Uncharacterized protein</fullName>
    </submittedName>
</protein>
<feature type="signal peptide" evidence="2">
    <location>
        <begin position="1"/>
        <end position="26"/>
    </location>
</feature>